<dbReference type="Proteomes" id="UP001549184">
    <property type="component" value="Unassembled WGS sequence"/>
</dbReference>
<dbReference type="RefSeq" id="WP_354015437.1">
    <property type="nucleotide sequence ID" value="NZ_JBEPMU010000006.1"/>
</dbReference>
<name>A0ABV2K1Y8_9GAMM</name>
<comment type="caution">
    <text evidence="2">The sequence shown here is derived from an EMBL/GenBank/DDBJ whole genome shotgun (WGS) entry which is preliminary data.</text>
</comment>
<keyword evidence="1" id="KW-0472">Membrane</keyword>
<proteinExistence type="predicted"/>
<reference evidence="2 3" key="1">
    <citation type="submission" date="2024-06" db="EMBL/GenBank/DDBJ databases">
        <title>Sorghum-associated microbial communities from plants grown in Nebraska, USA.</title>
        <authorList>
            <person name="Schachtman D."/>
        </authorList>
    </citation>
    <scope>NUCLEOTIDE SEQUENCE [LARGE SCALE GENOMIC DNA]</scope>
    <source>
        <strain evidence="2 3">1073</strain>
    </source>
</reference>
<keyword evidence="1" id="KW-0812">Transmembrane</keyword>
<sequence>MTIRCHHCRARLTQGELNWYGDSCNACEEAHMRRRDDQYPNRPSKFAQRVAVLMAIAIIVLCVVGVKVLGSRG</sequence>
<dbReference type="EMBL" id="JBEPMU010000006">
    <property type="protein sequence ID" value="MET3654063.1"/>
    <property type="molecule type" value="Genomic_DNA"/>
</dbReference>
<keyword evidence="3" id="KW-1185">Reference proteome</keyword>
<keyword evidence="1" id="KW-1133">Transmembrane helix</keyword>
<gene>
    <name evidence="2" type="ORF">ABIC75_003801</name>
</gene>
<organism evidence="2 3">
    <name type="scientific">Dyella japonica</name>
    <dbReference type="NCBI Taxonomy" id="231455"/>
    <lineage>
        <taxon>Bacteria</taxon>
        <taxon>Pseudomonadati</taxon>
        <taxon>Pseudomonadota</taxon>
        <taxon>Gammaproteobacteria</taxon>
        <taxon>Lysobacterales</taxon>
        <taxon>Rhodanobacteraceae</taxon>
        <taxon>Dyella</taxon>
    </lineage>
</organism>
<evidence type="ECO:0000313" key="3">
    <source>
        <dbReference type="Proteomes" id="UP001549184"/>
    </source>
</evidence>
<evidence type="ECO:0000256" key="1">
    <source>
        <dbReference type="SAM" id="Phobius"/>
    </source>
</evidence>
<feature type="transmembrane region" description="Helical" evidence="1">
    <location>
        <begin position="50"/>
        <end position="70"/>
    </location>
</feature>
<accession>A0ABV2K1Y8</accession>
<protein>
    <submittedName>
        <fullName evidence="2">Uncharacterized protein</fullName>
    </submittedName>
</protein>
<evidence type="ECO:0000313" key="2">
    <source>
        <dbReference type="EMBL" id="MET3654063.1"/>
    </source>
</evidence>